<dbReference type="Pfam" id="PF00209">
    <property type="entry name" value="SNF"/>
    <property type="match status" value="1"/>
</dbReference>
<keyword evidence="8" id="KW-0769">Symport</keyword>
<dbReference type="PROSITE" id="PS00754">
    <property type="entry name" value="NA_NEUROTRAN_SYMP_2"/>
    <property type="match status" value="1"/>
</dbReference>
<feature type="binding site" evidence="6">
    <location>
        <position position="313"/>
    </location>
    <ligand>
        <name>Na(+)</name>
        <dbReference type="ChEBI" id="CHEBI:29101"/>
        <label>1</label>
    </ligand>
</feature>
<evidence type="ECO:0000256" key="3">
    <source>
        <dbReference type="ARBA" id="ARBA00022692"/>
    </source>
</evidence>
<dbReference type="InterPro" id="IPR000175">
    <property type="entry name" value="Na/ntran_symport"/>
</dbReference>
<dbReference type="PRINTS" id="PR00176">
    <property type="entry name" value="NANEUSMPORT"/>
</dbReference>
<reference evidence="10" key="2">
    <citation type="submission" date="2025-09" db="UniProtKB">
        <authorList>
            <consortium name="Ensembl"/>
        </authorList>
    </citation>
    <scope>IDENTIFICATION</scope>
</reference>
<dbReference type="PROSITE" id="PS00610">
    <property type="entry name" value="NA_NEUROTRAN_SYMP_1"/>
    <property type="match status" value="1"/>
</dbReference>
<feature type="transmembrane region" description="Helical" evidence="9">
    <location>
        <begin position="398"/>
        <end position="417"/>
    </location>
</feature>
<comment type="subcellular location">
    <subcellularLocation>
        <location evidence="1">Membrane</location>
        <topology evidence="1">Multi-pass membrane protein</topology>
    </subcellularLocation>
</comment>
<evidence type="ECO:0000256" key="4">
    <source>
        <dbReference type="ARBA" id="ARBA00022989"/>
    </source>
</evidence>
<evidence type="ECO:0000256" key="9">
    <source>
        <dbReference type="SAM" id="Phobius"/>
    </source>
</evidence>
<protein>
    <recommendedName>
        <fullName evidence="8">Transporter</fullName>
    </recommendedName>
</protein>
<keyword evidence="3 8" id="KW-0812">Transmembrane</keyword>
<keyword evidence="5 9" id="KW-0472">Membrane</keyword>
<keyword evidence="4 9" id="KW-1133">Transmembrane helix</keyword>
<dbReference type="PANTHER" id="PTHR11616:SF141">
    <property type="entry name" value="SODIUM- AND CHLORIDE-DEPENDENT TAURINE TRANSPORTER"/>
    <property type="match status" value="1"/>
</dbReference>
<feature type="transmembrane region" description="Helical" evidence="9">
    <location>
        <begin position="339"/>
        <end position="363"/>
    </location>
</feature>
<keyword evidence="7" id="KW-1015">Disulfide bond</keyword>
<dbReference type="GO" id="GO:0005886">
    <property type="term" value="C:plasma membrane"/>
    <property type="evidence" value="ECO:0007669"/>
    <property type="project" value="TreeGrafter"/>
</dbReference>
<feature type="transmembrane region" description="Helical" evidence="9">
    <location>
        <begin position="61"/>
        <end position="79"/>
    </location>
</feature>
<dbReference type="GeneTree" id="ENSGT00940000154583"/>
<dbReference type="GO" id="GO:0005332">
    <property type="term" value="F:gamma-aminobutyric acid:sodium:chloride symporter activity"/>
    <property type="evidence" value="ECO:0007669"/>
    <property type="project" value="TreeGrafter"/>
</dbReference>
<feature type="binding site" evidence="6">
    <location>
        <position position="67"/>
    </location>
    <ligand>
        <name>Na(+)</name>
        <dbReference type="ChEBI" id="CHEBI:29101"/>
        <label>1</label>
    </ligand>
</feature>
<evidence type="ECO:0000256" key="8">
    <source>
        <dbReference type="RuleBase" id="RU003732"/>
    </source>
</evidence>
<dbReference type="GO" id="GO:0005369">
    <property type="term" value="F:taurine:sodium symporter activity"/>
    <property type="evidence" value="ECO:0007669"/>
    <property type="project" value="TreeGrafter"/>
</dbReference>
<evidence type="ECO:0000256" key="2">
    <source>
        <dbReference type="ARBA" id="ARBA00022448"/>
    </source>
</evidence>
<dbReference type="Proteomes" id="UP000694388">
    <property type="component" value="Unplaced"/>
</dbReference>
<evidence type="ECO:0000313" key="10">
    <source>
        <dbReference type="Ensembl" id="ENSEBUP00000008900.1"/>
    </source>
</evidence>
<keyword evidence="6" id="KW-0479">Metal-binding</keyword>
<feature type="binding site" evidence="6">
    <location>
        <position position="74"/>
    </location>
    <ligand>
        <name>Na(+)</name>
        <dbReference type="ChEBI" id="CHEBI:29101"/>
        <label>1</label>
    </ligand>
</feature>
<dbReference type="GO" id="GO:0046872">
    <property type="term" value="F:metal ion binding"/>
    <property type="evidence" value="ECO:0007669"/>
    <property type="project" value="UniProtKB-KW"/>
</dbReference>
<keyword evidence="6" id="KW-0915">Sodium</keyword>
<feature type="transmembrane region" description="Helical" evidence="9">
    <location>
        <begin position="139"/>
        <end position="161"/>
    </location>
</feature>
<evidence type="ECO:0000256" key="5">
    <source>
        <dbReference type="ARBA" id="ARBA00023136"/>
    </source>
</evidence>
<dbReference type="AlphaFoldDB" id="A0A8C4Q2H3"/>
<comment type="similarity">
    <text evidence="8">Belongs to the sodium:neurotransmitter symporter (SNF) (TC 2.A.22) family.</text>
</comment>
<feature type="binding site" evidence="6">
    <location>
        <position position="413"/>
    </location>
    <ligand>
        <name>Na(+)</name>
        <dbReference type="ChEBI" id="CHEBI:29101"/>
        <label>1</label>
    </ligand>
</feature>
<name>A0A8C4Q2H3_EPTBU</name>
<dbReference type="PANTHER" id="PTHR11616">
    <property type="entry name" value="SODIUM/CHLORIDE DEPENDENT TRANSPORTER"/>
    <property type="match status" value="1"/>
</dbReference>
<feature type="disulfide bond" evidence="7">
    <location>
        <begin position="173"/>
        <end position="182"/>
    </location>
</feature>
<keyword evidence="11" id="KW-1185">Reference proteome</keyword>
<organism evidence="10 11">
    <name type="scientific">Eptatretus burgeri</name>
    <name type="common">Inshore hagfish</name>
    <dbReference type="NCBI Taxonomy" id="7764"/>
    <lineage>
        <taxon>Eukaryota</taxon>
        <taxon>Metazoa</taxon>
        <taxon>Chordata</taxon>
        <taxon>Craniata</taxon>
        <taxon>Vertebrata</taxon>
        <taxon>Cyclostomata</taxon>
        <taxon>Myxini</taxon>
        <taxon>Myxiniformes</taxon>
        <taxon>Myxinidae</taxon>
        <taxon>Eptatretinae</taxon>
        <taxon>Eptatretus</taxon>
    </lineage>
</organism>
<dbReference type="GO" id="GO:0042995">
    <property type="term" value="C:cell projection"/>
    <property type="evidence" value="ECO:0007669"/>
    <property type="project" value="TreeGrafter"/>
</dbReference>
<dbReference type="PROSITE" id="PS50267">
    <property type="entry name" value="NA_NEUROTRAN_SYMP_3"/>
    <property type="match status" value="1"/>
</dbReference>
<accession>A0A8C4Q2H3</accession>
<dbReference type="InterPro" id="IPR037272">
    <property type="entry name" value="SNS_sf"/>
</dbReference>
<evidence type="ECO:0000313" key="11">
    <source>
        <dbReference type="Proteomes" id="UP000694388"/>
    </source>
</evidence>
<sequence length="536" mass="60140">MVYEEQIPKESIGHVQQKTKMELPVCVDEVRWPLHGNVDTSTPSTLAVISSRNNWASDLDFRLAIIGMIIGLSNVWRFPYLCYKNGGGAFLIPYFIFLLGAGVPLFMMEIALGQFTAQGGMTCWNKVCPLLAGIGHGSFMVMLFCSVYLIIVLGWALFYLIHSFTNDLPWGTCNNTWNSPSCLEDTMRRNVVLAENGTNEINYTSPIIEFWQRKVLGISGGIDEVGELKWELMLCVLAMWIVVFLCSWKGVAVIGKVSYFTATFPLIILVVFLIRGVTLPGASSGIEYLLYPEWHHLMNPQVWLDAGTQVFYSYGIAFGELASLSSYNKYTCNCYKTVLIFSCMNTLTSFTSGLAIFSVLGFMAEEQGVSIADIADSGPGLVFIVYPKAVTMMPFPGLWAVLFFLMILLLGIDSQFGVTEGLVTSLLDSFNKQHQRLYFMIGCCTTSFLLGLLMVTEGGMYVFQLFDYYSCSGFCLLWLAFWECVAVAWIYGADRFCIALKDMLGFHPGQWMKWTWILVSPMLILVSDYSEFVKCH</sequence>
<proteinExistence type="inferred from homology"/>
<reference evidence="10" key="1">
    <citation type="submission" date="2025-08" db="UniProtKB">
        <authorList>
            <consortium name="Ensembl"/>
        </authorList>
    </citation>
    <scope>IDENTIFICATION</scope>
</reference>
<evidence type="ECO:0000256" key="1">
    <source>
        <dbReference type="ARBA" id="ARBA00004141"/>
    </source>
</evidence>
<feature type="transmembrane region" description="Helical" evidence="9">
    <location>
        <begin position="230"/>
        <end position="254"/>
    </location>
</feature>
<keyword evidence="2 8" id="KW-0813">Transport</keyword>
<dbReference type="SUPFAM" id="SSF161070">
    <property type="entry name" value="SNF-like"/>
    <property type="match status" value="1"/>
</dbReference>
<feature type="transmembrane region" description="Helical" evidence="9">
    <location>
        <begin position="437"/>
        <end position="456"/>
    </location>
</feature>
<feature type="binding site" evidence="6">
    <location>
        <position position="410"/>
    </location>
    <ligand>
        <name>Na(+)</name>
        <dbReference type="ChEBI" id="CHEBI:29101"/>
        <label>1</label>
    </ligand>
</feature>
<evidence type="ECO:0000256" key="7">
    <source>
        <dbReference type="PIRSR" id="PIRSR600175-2"/>
    </source>
</evidence>
<evidence type="ECO:0000256" key="6">
    <source>
        <dbReference type="PIRSR" id="PIRSR600175-1"/>
    </source>
</evidence>
<feature type="transmembrane region" description="Helical" evidence="9">
    <location>
        <begin position="266"/>
        <end position="291"/>
    </location>
</feature>
<dbReference type="Ensembl" id="ENSEBUT00000009413.1">
    <property type="protein sequence ID" value="ENSEBUP00000008900.1"/>
    <property type="gene ID" value="ENSEBUG00000005752.1"/>
</dbReference>
<feature type="transmembrane region" description="Helical" evidence="9">
    <location>
        <begin position="311"/>
        <end position="327"/>
    </location>
</feature>
<feature type="transmembrane region" description="Helical" evidence="9">
    <location>
        <begin position="91"/>
        <end position="112"/>
    </location>
</feature>
<feature type="binding site" evidence="6">
    <location>
        <position position="345"/>
    </location>
    <ligand>
        <name>Na(+)</name>
        <dbReference type="ChEBI" id="CHEBI:29101"/>
        <label>1</label>
    </ligand>
</feature>
<feature type="transmembrane region" description="Helical" evidence="9">
    <location>
        <begin position="468"/>
        <end position="491"/>
    </location>
</feature>
<feature type="binding site" evidence="6">
    <location>
        <position position="414"/>
    </location>
    <ligand>
        <name>Na(+)</name>
        <dbReference type="ChEBI" id="CHEBI:29101"/>
        <label>1</label>
    </ligand>
</feature>